<name>A0ABV6VNS3_9ACTN</name>
<keyword evidence="1" id="KW-1133">Transmembrane helix</keyword>
<feature type="transmembrane region" description="Helical" evidence="1">
    <location>
        <begin position="136"/>
        <end position="155"/>
    </location>
</feature>
<dbReference type="PANTHER" id="PTHR37314">
    <property type="entry name" value="SLR0142 PROTEIN"/>
    <property type="match status" value="1"/>
</dbReference>
<feature type="transmembrane region" description="Helical" evidence="1">
    <location>
        <begin position="106"/>
        <end position="130"/>
    </location>
</feature>
<gene>
    <name evidence="2" type="ORF">ACEZDE_01835</name>
</gene>
<evidence type="ECO:0000313" key="2">
    <source>
        <dbReference type="EMBL" id="MFC1415392.1"/>
    </source>
</evidence>
<keyword evidence="1" id="KW-0812">Transmembrane</keyword>
<evidence type="ECO:0000256" key="1">
    <source>
        <dbReference type="SAM" id="Phobius"/>
    </source>
</evidence>
<proteinExistence type="predicted"/>
<evidence type="ECO:0000313" key="3">
    <source>
        <dbReference type="Proteomes" id="UP001592531"/>
    </source>
</evidence>
<dbReference type="PANTHER" id="PTHR37314:SF4">
    <property type="entry name" value="UPF0700 TRANSMEMBRANE PROTEIN YOAK"/>
    <property type="match status" value="1"/>
</dbReference>
<sequence>MITALRDAWATLVPDLSDRPENRHGPLPPLLVALTVVTGLVDAFSYLVLGRVFVANMTGNVVFIAFALAGSPDFYLAASLTALAAFALGALLGGRLGVRFAAHRGRLLLAALAAEAVLVLAAYLCCLLLPHAESGHARYVLVVLLGLAMGAQNAAARRLAVPDLTTTVLTLTITGIAADSRLAGGSDSRIGRRLLSALSMFLGALVGGLAALHGRTGLPLLLAAVLLVLAAAALARPSRSTPPWTRTAA</sequence>
<accession>A0ABV6VNS3</accession>
<comment type="caution">
    <text evidence="2">The sequence shown here is derived from an EMBL/GenBank/DDBJ whole genome shotgun (WGS) entry which is preliminary data.</text>
</comment>
<feature type="transmembrane region" description="Helical" evidence="1">
    <location>
        <begin position="218"/>
        <end position="235"/>
    </location>
</feature>
<dbReference type="EMBL" id="JBHFAB010000001">
    <property type="protein sequence ID" value="MFC1415392.1"/>
    <property type="molecule type" value="Genomic_DNA"/>
</dbReference>
<organism evidence="2 3">
    <name type="scientific">Streptacidiphilus cavernicola</name>
    <dbReference type="NCBI Taxonomy" id="3342716"/>
    <lineage>
        <taxon>Bacteria</taxon>
        <taxon>Bacillati</taxon>
        <taxon>Actinomycetota</taxon>
        <taxon>Actinomycetes</taxon>
        <taxon>Kitasatosporales</taxon>
        <taxon>Streptomycetaceae</taxon>
        <taxon>Streptacidiphilus</taxon>
    </lineage>
</organism>
<dbReference type="RefSeq" id="WP_380530990.1">
    <property type="nucleotide sequence ID" value="NZ_JBHFAB010000001.1"/>
</dbReference>
<reference evidence="2 3" key="1">
    <citation type="submission" date="2024-09" db="EMBL/GenBank/DDBJ databases">
        <authorList>
            <person name="Lee S.D."/>
        </authorList>
    </citation>
    <scope>NUCLEOTIDE SEQUENCE [LARGE SCALE GENOMIC DNA]</scope>
    <source>
        <strain evidence="2 3">N8-3</strain>
    </source>
</reference>
<keyword evidence="3" id="KW-1185">Reference proteome</keyword>
<dbReference type="Pfam" id="PF06912">
    <property type="entry name" value="DUF1275"/>
    <property type="match status" value="1"/>
</dbReference>
<feature type="transmembrane region" description="Helical" evidence="1">
    <location>
        <begin position="194"/>
        <end position="212"/>
    </location>
</feature>
<dbReference type="InterPro" id="IPR010699">
    <property type="entry name" value="DUF1275"/>
</dbReference>
<keyword evidence="1" id="KW-0472">Membrane</keyword>
<feature type="transmembrane region" description="Helical" evidence="1">
    <location>
        <begin position="74"/>
        <end position="94"/>
    </location>
</feature>
<protein>
    <submittedName>
        <fullName evidence="2">YoaK family protein</fullName>
    </submittedName>
</protein>
<dbReference type="Proteomes" id="UP001592531">
    <property type="component" value="Unassembled WGS sequence"/>
</dbReference>